<dbReference type="AlphaFoldDB" id="A0A1G1XLZ9"/>
<accession>A0A1G1XLZ9</accession>
<gene>
    <name evidence="1" type="ORF">A2Y82_05310</name>
</gene>
<comment type="caution">
    <text evidence="1">The sequence shown here is derived from an EMBL/GenBank/DDBJ whole genome shotgun (WGS) entry which is preliminary data.</text>
</comment>
<evidence type="ECO:0000313" key="1">
    <source>
        <dbReference type="EMBL" id="OGY40630.1"/>
    </source>
</evidence>
<proteinExistence type="predicted"/>
<protein>
    <submittedName>
        <fullName evidence="1">Uncharacterized protein</fullName>
    </submittedName>
</protein>
<organism evidence="1 2">
    <name type="scientific">Candidatus Buchananbacteria bacterium RBG_13_36_9</name>
    <dbReference type="NCBI Taxonomy" id="1797530"/>
    <lineage>
        <taxon>Bacteria</taxon>
        <taxon>Candidatus Buchananiibacteriota</taxon>
    </lineage>
</organism>
<name>A0A1G1XLZ9_9BACT</name>
<evidence type="ECO:0000313" key="2">
    <source>
        <dbReference type="Proteomes" id="UP000176498"/>
    </source>
</evidence>
<sequence length="122" mass="13948">MNSMMKNCKKMGLARVIIFPVKNKFRAVCLDFDIVEDADTLVEADKQIKEAITGYIINVCKNNLDDALLNRHADKKYWDKYFKAVKYAQAKNEEKTHASKDVRSSSVLSFPISEIFKSYACA</sequence>
<dbReference type="EMBL" id="MHHZ01000024">
    <property type="protein sequence ID" value="OGY40630.1"/>
    <property type="molecule type" value="Genomic_DNA"/>
</dbReference>
<dbReference type="Proteomes" id="UP000176498">
    <property type="component" value="Unassembled WGS sequence"/>
</dbReference>
<reference evidence="1 2" key="1">
    <citation type="journal article" date="2016" name="Nat. Commun.">
        <title>Thousands of microbial genomes shed light on interconnected biogeochemical processes in an aquifer system.</title>
        <authorList>
            <person name="Anantharaman K."/>
            <person name="Brown C.T."/>
            <person name="Hug L.A."/>
            <person name="Sharon I."/>
            <person name="Castelle C.J."/>
            <person name="Probst A.J."/>
            <person name="Thomas B.C."/>
            <person name="Singh A."/>
            <person name="Wilkins M.J."/>
            <person name="Karaoz U."/>
            <person name="Brodie E.L."/>
            <person name="Williams K.H."/>
            <person name="Hubbard S.S."/>
            <person name="Banfield J.F."/>
        </authorList>
    </citation>
    <scope>NUCLEOTIDE SEQUENCE [LARGE SCALE GENOMIC DNA]</scope>
</reference>